<comment type="similarity">
    <text evidence="1">Belongs to the protein kinase superfamily. STE Ser/Thr protein kinase family. STE20 subfamily.</text>
</comment>
<evidence type="ECO:0000313" key="3">
    <source>
        <dbReference type="EMBL" id="KAK6620118.1"/>
    </source>
</evidence>
<comment type="caution">
    <text evidence="3">The sequence shown here is derived from an EMBL/GenBank/DDBJ whole genome shotgun (WGS) entry which is preliminary data.</text>
</comment>
<name>A0ABR1AIE0_POLSC</name>
<dbReference type="Gene3D" id="1.10.510.10">
    <property type="entry name" value="Transferase(Phosphotransferase) domain 1"/>
    <property type="match status" value="1"/>
</dbReference>
<reference evidence="3 4" key="1">
    <citation type="submission" date="2023-09" db="EMBL/GenBank/DDBJ databases">
        <title>Genomes of two closely related lineages of the louse Polyplax serrata with different host specificities.</title>
        <authorList>
            <person name="Martinu J."/>
            <person name="Tarabai H."/>
            <person name="Stefka J."/>
            <person name="Hypsa V."/>
        </authorList>
    </citation>
    <scope>NUCLEOTIDE SEQUENCE [LARGE SCALE GENOMIC DNA]</scope>
    <source>
        <strain evidence="3">98ZLc_SE</strain>
    </source>
</reference>
<dbReference type="InterPro" id="IPR047173">
    <property type="entry name" value="STRAD_A/B-like"/>
</dbReference>
<organism evidence="3 4">
    <name type="scientific">Polyplax serrata</name>
    <name type="common">Common mouse louse</name>
    <dbReference type="NCBI Taxonomy" id="468196"/>
    <lineage>
        <taxon>Eukaryota</taxon>
        <taxon>Metazoa</taxon>
        <taxon>Ecdysozoa</taxon>
        <taxon>Arthropoda</taxon>
        <taxon>Hexapoda</taxon>
        <taxon>Insecta</taxon>
        <taxon>Pterygota</taxon>
        <taxon>Neoptera</taxon>
        <taxon>Paraneoptera</taxon>
        <taxon>Psocodea</taxon>
        <taxon>Troctomorpha</taxon>
        <taxon>Phthiraptera</taxon>
        <taxon>Anoplura</taxon>
        <taxon>Polyplacidae</taxon>
        <taxon>Polyplax</taxon>
    </lineage>
</organism>
<evidence type="ECO:0000256" key="1">
    <source>
        <dbReference type="ARBA" id="ARBA00008874"/>
    </source>
</evidence>
<sequence>MKYEPKPDHFDVVSLLGRCCGQIGMVLLAKHKQKSLVAVKKFDLEKADHKDVIQIQKEIIIMRQLKHPNVLSYEFCFVDNQSVYVVSQLCGFGSCSDLIVNHFPDGLPEMAICLILRDVLNALAYIHKKGIIHRAIRASHILVTANGKSMITGFRYAVHMVEDGKRKKYIHCFPPSSAVNLNWLSPELLEQSLDGYNEKSDIYSIGITSAELANGCVPFSDVPATLMLTEKVRGCAPQLIDQTTYPFYGKSESENDLVNSIVSPSSNCTKANRLFSDSFHQFTDLCLQRDHFVRPSAQQLQSHSFFKQIRQRHSPNLMGELLHPVMPLNESINADTDDLNTILANSDKMAEINISNVDWDFT</sequence>
<dbReference type="PANTHER" id="PTHR48014">
    <property type="entry name" value="SERINE/THREONINE-PROTEIN KINASE FRAY2"/>
    <property type="match status" value="1"/>
</dbReference>
<feature type="domain" description="Protein kinase" evidence="2">
    <location>
        <begin position="10"/>
        <end position="306"/>
    </location>
</feature>
<dbReference type="PROSITE" id="PS50011">
    <property type="entry name" value="PROTEIN_KINASE_DOM"/>
    <property type="match status" value="1"/>
</dbReference>
<dbReference type="InterPro" id="IPR000719">
    <property type="entry name" value="Prot_kinase_dom"/>
</dbReference>
<dbReference type="SUPFAM" id="SSF56112">
    <property type="entry name" value="Protein kinase-like (PK-like)"/>
    <property type="match status" value="1"/>
</dbReference>
<proteinExistence type="inferred from homology"/>
<protein>
    <recommendedName>
        <fullName evidence="2">Protein kinase domain-containing protein</fullName>
    </recommendedName>
</protein>
<keyword evidence="4" id="KW-1185">Reference proteome</keyword>
<dbReference type="Proteomes" id="UP001359485">
    <property type="component" value="Unassembled WGS sequence"/>
</dbReference>
<evidence type="ECO:0000313" key="4">
    <source>
        <dbReference type="Proteomes" id="UP001359485"/>
    </source>
</evidence>
<evidence type="ECO:0000259" key="2">
    <source>
        <dbReference type="PROSITE" id="PS50011"/>
    </source>
</evidence>
<dbReference type="EMBL" id="JAWJWF010000048">
    <property type="protein sequence ID" value="KAK6620118.1"/>
    <property type="molecule type" value="Genomic_DNA"/>
</dbReference>
<dbReference type="PANTHER" id="PTHR48014:SF21">
    <property type="entry name" value="SERINE_THREONINE-PROTEIN KINASE FRAY2"/>
    <property type="match status" value="1"/>
</dbReference>
<dbReference type="CDD" id="cd08216">
    <property type="entry name" value="PK_STRAD"/>
    <property type="match status" value="1"/>
</dbReference>
<dbReference type="Gene3D" id="3.30.200.20">
    <property type="entry name" value="Phosphorylase Kinase, domain 1"/>
    <property type="match status" value="1"/>
</dbReference>
<dbReference type="InterPro" id="IPR011009">
    <property type="entry name" value="Kinase-like_dom_sf"/>
</dbReference>
<dbReference type="Pfam" id="PF00069">
    <property type="entry name" value="Pkinase"/>
    <property type="match status" value="1"/>
</dbReference>
<accession>A0ABR1AIE0</accession>
<gene>
    <name evidence="3" type="ORF">RUM44_006518</name>
</gene>